<evidence type="ECO:0000259" key="6">
    <source>
        <dbReference type="PROSITE" id="PS51387"/>
    </source>
</evidence>
<gene>
    <name evidence="7" type="ORF">PLBR_LOCUS1841</name>
</gene>
<feature type="chain" id="PRO_5018004837" description="FAD-binding PCMH-type domain-containing protein" evidence="5">
    <location>
        <begin position="21"/>
        <end position="1274"/>
    </location>
</feature>
<feature type="signal peptide" evidence="5">
    <location>
        <begin position="1"/>
        <end position="20"/>
    </location>
</feature>
<dbReference type="InterPro" id="IPR013216">
    <property type="entry name" value="Methyltransf_11"/>
</dbReference>
<proteinExistence type="inferred from homology"/>
<dbReference type="PANTHER" id="PTHR13878">
    <property type="entry name" value="GULONOLACTONE OXIDASE"/>
    <property type="match status" value="1"/>
</dbReference>
<keyword evidence="3" id="KW-0274">FAD</keyword>
<dbReference type="InterPro" id="IPR036318">
    <property type="entry name" value="FAD-bd_PCMH-like_sf"/>
</dbReference>
<dbReference type="InterPro" id="IPR050432">
    <property type="entry name" value="FAD-linked_Oxidoreductases_BP"/>
</dbReference>
<organism evidence="7 8">
    <name type="scientific">Plasmodiophora brassicae</name>
    <name type="common">Clubroot disease agent</name>
    <dbReference type="NCBI Taxonomy" id="37360"/>
    <lineage>
        <taxon>Eukaryota</taxon>
        <taxon>Sar</taxon>
        <taxon>Rhizaria</taxon>
        <taxon>Endomyxa</taxon>
        <taxon>Phytomyxea</taxon>
        <taxon>Plasmodiophorida</taxon>
        <taxon>Plasmodiophoridae</taxon>
        <taxon>Plasmodiophora</taxon>
    </lineage>
</organism>
<reference evidence="7 8" key="1">
    <citation type="submission" date="2018-03" db="EMBL/GenBank/DDBJ databases">
        <authorList>
            <person name="Fogelqvist J."/>
        </authorList>
    </citation>
    <scope>NUCLEOTIDE SEQUENCE [LARGE SCALE GENOMIC DNA]</scope>
</reference>
<dbReference type="Gene3D" id="3.40.50.150">
    <property type="entry name" value="Vaccinia Virus protein VP39"/>
    <property type="match status" value="1"/>
</dbReference>
<keyword evidence="5" id="KW-0732">Signal</keyword>
<dbReference type="Pfam" id="PF08241">
    <property type="entry name" value="Methyltransf_11"/>
    <property type="match status" value="1"/>
</dbReference>
<dbReference type="GO" id="GO:0016491">
    <property type="term" value="F:oxidoreductase activity"/>
    <property type="evidence" value="ECO:0007669"/>
    <property type="project" value="UniProtKB-KW"/>
</dbReference>
<dbReference type="EMBL" id="OVEO01000003">
    <property type="protein sequence ID" value="SPQ94626.1"/>
    <property type="molecule type" value="Genomic_DNA"/>
</dbReference>
<name>A0A3P3Y373_PLABS</name>
<dbReference type="Gene3D" id="3.30.43.10">
    <property type="entry name" value="Uridine Diphospho-n-acetylenolpyruvylglucosamine Reductase, domain 2"/>
    <property type="match status" value="1"/>
</dbReference>
<evidence type="ECO:0000256" key="4">
    <source>
        <dbReference type="ARBA" id="ARBA00023002"/>
    </source>
</evidence>
<dbReference type="InterPro" id="IPR006094">
    <property type="entry name" value="Oxid_FAD_bind_N"/>
</dbReference>
<dbReference type="InterPro" id="IPR016164">
    <property type="entry name" value="FAD-linked_Oxase-like_C"/>
</dbReference>
<dbReference type="AlphaFoldDB" id="A0A3P3Y373"/>
<dbReference type="Proteomes" id="UP000290189">
    <property type="component" value="Unassembled WGS sequence"/>
</dbReference>
<dbReference type="InterPro" id="IPR016167">
    <property type="entry name" value="FAD-bd_PCMH_sub1"/>
</dbReference>
<feature type="domain" description="FAD-binding PCMH-type" evidence="6">
    <location>
        <begin position="237"/>
        <end position="449"/>
    </location>
</feature>
<dbReference type="GO" id="GO:0008757">
    <property type="term" value="F:S-adenosylmethionine-dependent methyltransferase activity"/>
    <property type="evidence" value="ECO:0007669"/>
    <property type="project" value="InterPro"/>
</dbReference>
<evidence type="ECO:0000256" key="2">
    <source>
        <dbReference type="ARBA" id="ARBA00022630"/>
    </source>
</evidence>
<dbReference type="Gene3D" id="1.10.45.10">
    <property type="entry name" value="Vanillyl-alcohol Oxidase, Chain A, domain 4"/>
    <property type="match status" value="1"/>
</dbReference>
<evidence type="ECO:0000313" key="7">
    <source>
        <dbReference type="EMBL" id="SPQ94626.1"/>
    </source>
</evidence>
<dbReference type="InterPro" id="IPR016166">
    <property type="entry name" value="FAD-bd_PCMH"/>
</dbReference>
<evidence type="ECO:0000313" key="8">
    <source>
        <dbReference type="Proteomes" id="UP000290189"/>
    </source>
</evidence>
<keyword evidence="7" id="KW-0496">Mitochondrion</keyword>
<keyword evidence="2" id="KW-0285">Flavoprotein</keyword>
<protein>
    <recommendedName>
        <fullName evidence="6">FAD-binding PCMH-type domain-containing protein</fullName>
    </recommendedName>
</protein>
<geneLocation type="mitochondrion" evidence="7"/>
<dbReference type="InterPro" id="IPR016171">
    <property type="entry name" value="Vanillyl_alc_oxidase_C-sub2"/>
</dbReference>
<dbReference type="SUPFAM" id="SSF55103">
    <property type="entry name" value="FAD-linked oxidases, C-terminal domain"/>
    <property type="match status" value="1"/>
</dbReference>
<evidence type="ECO:0000256" key="3">
    <source>
        <dbReference type="ARBA" id="ARBA00022827"/>
    </source>
</evidence>
<dbReference type="PANTHER" id="PTHR13878:SF53">
    <property type="entry name" value="CYTOKININ DEHYDROGENASE 6"/>
    <property type="match status" value="1"/>
</dbReference>
<evidence type="ECO:0000256" key="1">
    <source>
        <dbReference type="ARBA" id="ARBA00005466"/>
    </source>
</evidence>
<dbReference type="Pfam" id="PF01565">
    <property type="entry name" value="FAD_binding_4"/>
    <property type="match status" value="1"/>
</dbReference>
<dbReference type="InterPro" id="IPR029063">
    <property type="entry name" value="SAM-dependent_MTases_sf"/>
</dbReference>
<sequence>MCRWGAVLVLVAAVATCLDAGQPVPPAASSARLVWSSTKALVPRIVKLALPAVGAYTVLRSARPVVRPAISALKWTGKKLVSTVKTTVRWMSATAIKAGRFAAKSQPVSGVEIGLAAMAVLSIGHLPGTPLPITPTKILSTLGLYTLLTASPVRRLVTGPLRTAFSTLLSAKVPMPNAVFVAIAAAFLPARNKRTAVLAALSLVRLLSQIPLPVGTPPSPALETARFQVTADDVSRMSLTPIRRVFHPRTMADVVRVVREANQRGVPVSARGTSHSMGGQSIAADGFLVDMKHMDEITVIRAANRHALSPSVMQSYCSFAVGGTVSVNAHGVTSDEAMHASIVSMKVVNADGDLIVVDRDGPHADLFGHVIGGYGLFGIIVQVRIRLQANVRLSMRVHSFTGGDEFMAFYTRTTLNDPEVNVKLARLDLLQSGDDSPIKLYSFMRRTPTSTVSDIALRGRQMTDASKFLYKWIAPTPFGRRMRTTVETLTGTPADWNLDTAGERNSLLYESADPLAKLYTWVVHVDDTFVLQEYFLAFDQAAAWIRLARRILQRWAKRKNAPRLLNCTIRTVRNDTCTALPYASGRDRIAFVLYYRLQKPYENMLAEIHNELVEATLSLQGTFYLPYRLHYTDDQVRRAYPRIGAFLAKKQQYDPRGIFSNAFWEKHRHMADAVAFPSPMAFVPEQQVPGWEPADVTVTRRDPTRSSLATVIRDPVLAHAFKEHFLVSVFRLENPDALFDVVCKALDDCPDNTDACVYVRIQERLRQRPWQAVLGAGYAYRGWRQIVRQRGEWVDEASSIISDLRGSVPAIDGLASIGDPGRTVKALAGRLRISGNRYVIHDARRGLTDVLERNSLGDVGEFVQWSPDVGTVDVPDASVDLVTVFTGLHHIPLDRLSVVLDEVYRILRPGGIFLVREHDCTDALVPMVEVAHTVFNAVTGVPITDEVDEIRHFRTVSEWRALITSHHFLDAMLFSVQDFDPTVDVMMTFAKAPWMSPPAPPVRYQAPGLVPVPSAYDASTSAYCVPEWQIVDLAKRFSMSLDRTPWFRFPFIGSMRDVWRSFWHSTRSVAEREGMPRALTSNGFAVSAVITVAYSAFAVQAAALALPLQMMFPDDVYPLVKIEIESDDGLANLNGDLGHHSAVVKRNEVNGNVARSMIECEQHVPFTKVLLRLAAGSPTTVLVSVDGLTAAAGTRLSLLMTGAAGVVSEAELEGSVPGAHVVWARRPAVDTSKLHASVEVPMGVLLDFLRMYPEAEPGHDDDLWRTVQVYGFYE</sequence>
<dbReference type="SUPFAM" id="SSF56176">
    <property type="entry name" value="FAD-binding/transporter-associated domain-like"/>
    <property type="match status" value="1"/>
</dbReference>
<keyword evidence="4" id="KW-0560">Oxidoreductase</keyword>
<dbReference type="SUPFAM" id="SSF53335">
    <property type="entry name" value="S-adenosyl-L-methionine-dependent methyltransferases"/>
    <property type="match status" value="1"/>
</dbReference>
<comment type="similarity">
    <text evidence="1">Belongs to the oxygen-dependent FAD-linked oxidoreductase family.</text>
</comment>
<dbReference type="InterPro" id="IPR016169">
    <property type="entry name" value="FAD-bd_PCMH_sub2"/>
</dbReference>
<dbReference type="GO" id="GO:0071949">
    <property type="term" value="F:FAD binding"/>
    <property type="evidence" value="ECO:0007669"/>
    <property type="project" value="InterPro"/>
</dbReference>
<evidence type="ECO:0000256" key="5">
    <source>
        <dbReference type="SAM" id="SignalP"/>
    </source>
</evidence>
<dbReference type="Gene3D" id="3.30.465.10">
    <property type="match status" value="1"/>
</dbReference>
<accession>A0A3P3Y373</accession>
<dbReference type="PROSITE" id="PS51387">
    <property type="entry name" value="FAD_PCMH"/>
    <property type="match status" value="1"/>
</dbReference>